<reference evidence="10" key="1">
    <citation type="journal article" date="2021" name="PeerJ">
        <title>Extensive microbial diversity within the chicken gut microbiome revealed by metagenomics and culture.</title>
        <authorList>
            <person name="Gilroy R."/>
            <person name="Ravi A."/>
            <person name="Getino M."/>
            <person name="Pursley I."/>
            <person name="Horton D.L."/>
            <person name="Alikhan N.F."/>
            <person name="Baker D."/>
            <person name="Gharbi K."/>
            <person name="Hall N."/>
            <person name="Watson M."/>
            <person name="Adriaenssens E.M."/>
            <person name="Foster-Nyarko E."/>
            <person name="Jarju S."/>
            <person name="Secka A."/>
            <person name="Antonio M."/>
            <person name="Oren A."/>
            <person name="Chaudhuri R.R."/>
            <person name="La Ragione R."/>
            <person name="Hildebrand F."/>
            <person name="Pallen M.J."/>
        </authorList>
    </citation>
    <scope>NUCLEOTIDE SEQUENCE</scope>
    <source>
        <strain evidence="10">CHK124-7917</strain>
    </source>
</reference>
<dbReference type="GO" id="GO:0051301">
    <property type="term" value="P:cell division"/>
    <property type="evidence" value="ECO:0007669"/>
    <property type="project" value="UniProtKB-KW"/>
</dbReference>
<comment type="subcellular location">
    <subcellularLocation>
        <location evidence="1">Cell membrane</location>
        <topology evidence="1">Single-pass type II membrane protein</topology>
    </subcellularLocation>
</comment>
<evidence type="ECO:0000256" key="4">
    <source>
        <dbReference type="ARBA" id="ARBA00022692"/>
    </source>
</evidence>
<dbReference type="InterPro" id="IPR011922">
    <property type="entry name" value="Cell_div_FtsL"/>
</dbReference>
<proteinExistence type="predicted"/>
<keyword evidence="3 10" id="KW-0132">Cell division</keyword>
<dbReference type="GO" id="GO:0005886">
    <property type="term" value="C:plasma membrane"/>
    <property type="evidence" value="ECO:0007669"/>
    <property type="project" value="UniProtKB-SubCell"/>
</dbReference>
<evidence type="ECO:0000256" key="3">
    <source>
        <dbReference type="ARBA" id="ARBA00022618"/>
    </source>
</evidence>
<feature type="region of interest" description="Disordered" evidence="8">
    <location>
        <begin position="1"/>
        <end position="27"/>
    </location>
</feature>
<evidence type="ECO:0000256" key="9">
    <source>
        <dbReference type="SAM" id="Phobius"/>
    </source>
</evidence>
<comment type="caution">
    <text evidence="10">The sequence shown here is derived from an EMBL/GenBank/DDBJ whole genome shotgun (WGS) entry which is preliminary data.</text>
</comment>
<keyword evidence="4 9" id="KW-0812">Transmembrane</keyword>
<dbReference type="AlphaFoldDB" id="A0A921KJS7"/>
<evidence type="ECO:0000256" key="1">
    <source>
        <dbReference type="ARBA" id="ARBA00004401"/>
    </source>
</evidence>
<dbReference type="RefSeq" id="WP_273448048.1">
    <property type="nucleotide sequence ID" value="NZ_CALUGK010000021.1"/>
</dbReference>
<dbReference type="Pfam" id="PF04999">
    <property type="entry name" value="FtsL"/>
    <property type="match status" value="1"/>
</dbReference>
<evidence type="ECO:0000256" key="6">
    <source>
        <dbReference type="ARBA" id="ARBA00023136"/>
    </source>
</evidence>
<evidence type="ECO:0000256" key="5">
    <source>
        <dbReference type="ARBA" id="ARBA00022989"/>
    </source>
</evidence>
<keyword evidence="2" id="KW-1003">Cell membrane</keyword>
<feature type="transmembrane region" description="Helical" evidence="9">
    <location>
        <begin position="49"/>
        <end position="73"/>
    </location>
</feature>
<name>A0A921KJS7_9ACTN</name>
<keyword evidence="7" id="KW-0131">Cell cycle</keyword>
<gene>
    <name evidence="10" type="ORF">K8U72_00355</name>
</gene>
<organism evidence="10 11">
    <name type="scientific">Thermophilibacter provencensis</name>
    <dbReference type="NCBI Taxonomy" id="1852386"/>
    <lineage>
        <taxon>Bacteria</taxon>
        <taxon>Bacillati</taxon>
        <taxon>Actinomycetota</taxon>
        <taxon>Coriobacteriia</taxon>
        <taxon>Coriobacteriales</taxon>
        <taxon>Atopobiaceae</taxon>
        <taxon>Thermophilibacter</taxon>
    </lineage>
</organism>
<feature type="compositionally biased region" description="Basic and acidic residues" evidence="8">
    <location>
        <begin position="13"/>
        <end position="27"/>
    </location>
</feature>
<sequence>MRYQGSVAYDMGAEPRRRERVSQEPRRSFEVVPGGGLDARARRGVSPQFVARVRAALAVAALVIALGLVRVVLSSATVSLLEQNTALAEEIETAQALSTDLRIERSVLSSNARISRIATQNYGMVLPSERLTVDLDATAASQGDATDGGDQAPSDGEAAQPADATGGNAAVD</sequence>
<feature type="region of interest" description="Disordered" evidence="8">
    <location>
        <begin position="138"/>
        <end position="172"/>
    </location>
</feature>
<keyword evidence="6 9" id="KW-0472">Membrane</keyword>
<evidence type="ECO:0000313" key="10">
    <source>
        <dbReference type="EMBL" id="HJF44227.1"/>
    </source>
</evidence>
<protein>
    <submittedName>
        <fullName evidence="10">Cell division protein FtsL</fullName>
    </submittedName>
</protein>
<evidence type="ECO:0000256" key="8">
    <source>
        <dbReference type="SAM" id="MobiDB-lite"/>
    </source>
</evidence>
<keyword evidence="5 9" id="KW-1133">Transmembrane helix</keyword>
<evidence type="ECO:0000313" key="11">
    <source>
        <dbReference type="Proteomes" id="UP000697330"/>
    </source>
</evidence>
<accession>A0A921KJS7</accession>
<reference evidence="10" key="2">
    <citation type="submission" date="2021-09" db="EMBL/GenBank/DDBJ databases">
        <authorList>
            <person name="Gilroy R."/>
        </authorList>
    </citation>
    <scope>NUCLEOTIDE SEQUENCE</scope>
    <source>
        <strain evidence="10">CHK124-7917</strain>
    </source>
</reference>
<dbReference type="EMBL" id="DYWQ01000006">
    <property type="protein sequence ID" value="HJF44227.1"/>
    <property type="molecule type" value="Genomic_DNA"/>
</dbReference>
<dbReference type="Proteomes" id="UP000697330">
    <property type="component" value="Unassembled WGS sequence"/>
</dbReference>
<evidence type="ECO:0000256" key="2">
    <source>
        <dbReference type="ARBA" id="ARBA00022475"/>
    </source>
</evidence>
<evidence type="ECO:0000256" key="7">
    <source>
        <dbReference type="ARBA" id="ARBA00023306"/>
    </source>
</evidence>